<dbReference type="AlphaFoldDB" id="A0A821Q5T0"/>
<evidence type="ECO:0000313" key="4">
    <source>
        <dbReference type="Proteomes" id="UP000663880"/>
    </source>
</evidence>
<dbReference type="Proteomes" id="UP000663880">
    <property type="component" value="Unassembled WGS sequence"/>
</dbReference>
<name>A0A821Q5T0_9NEOP</name>
<reference evidence="3" key="1">
    <citation type="submission" date="2021-02" db="EMBL/GenBank/DDBJ databases">
        <authorList>
            <person name="Steward A R."/>
        </authorList>
    </citation>
    <scope>NUCLEOTIDE SEQUENCE</scope>
</reference>
<evidence type="ECO:0000256" key="2">
    <source>
        <dbReference type="SAM" id="SignalP"/>
    </source>
</evidence>
<protein>
    <submittedName>
        <fullName evidence="3">Uncharacterized protein</fullName>
    </submittedName>
</protein>
<keyword evidence="1" id="KW-1133">Transmembrane helix</keyword>
<dbReference type="EMBL" id="CAJOBZ010000007">
    <property type="protein sequence ID" value="CAF4815676.1"/>
    <property type="molecule type" value="Genomic_DNA"/>
</dbReference>
<feature type="chain" id="PRO_5032883164" evidence="2">
    <location>
        <begin position="21"/>
        <end position="172"/>
    </location>
</feature>
<feature type="transmembrane region" description="Helical" evidence="1">
    <location>
        <begin position="142"/>
        <end position="167"/>
    </location>
</feature>
<keyword evidence="2" id="KW-0732">Signal</keyword>
<gene>
    <name evidence="3" type="ORF">PMACD_LOCUS4313</name>
</gene>
<evidence type="ECO:0000313" key="3">
    <source>
        <dbReference type="EMBL" id="CAF4815676.1"/>
    </source>
</evidence>
<evidence type="ECO:0000256" key="1">
    <source>
        <dbReference type="SAM" id="Phobius"/>
    </source>
</evidence>
<dbReference type="OrthoDB" id="7362714at2759"/>
<keyword evidence="4" id="KW-1185">Reference proteome</keyword>
<keyword evidence="1" id="KW-0812">Transmembrane</keyword>
<comment type="caution">
    <text evidence="3">The sequence shown here is derived from an EMBL/GenBank/DDBJ whole genome shotgun (WGS) entry which is preliminary data.</text>
</comment>
<accession>A0A821Q5T0</accession>
<keyword evidence="1" id="KW-0472">Membrane</keyword>
<sequence>MMQITKIILILIPIIVPCDNSVTKELDIKCIKKSVLSKMYCNNLVRYVENFKLWKKRKRLTSMFDELKIRIKRRAMDYEYVLDVKSTPVARGELRSSSDILVTFKRNWPLALWRRYLFTDDYLLLINPHWLKFGPPEPAMQYLLGGLYVTMAVVGCSGNAVVIIMYFRQVYL</sequence>
<organism evidence="3 4">
    <name type="scientific">Pieris macdunnoughi</name>
    <dbReference type="NCBI Taxonomy" id="345717"/>
    <lineage>
        <taxon>Eukaryota</taxon>
        <taxon>Metazoa</taxon>
        <taxon>Ecdysozoa</taxon>
        <taxon>Arthropoda</taxon>
        <taxon>Hexapoda</taxon>
        <taxon>Insecta</taxon>
        <taxon>Pterygota</taxon>
        <taxon>Neoptera</taxon>
        <taxon>Endopterygota</taxon>
        <taxon>Lepidoptera</taxon>
        <taxon>Glossata</taxon>
        <taxon>Ditrysia</taxon>
        <taxon>Papilionoidea</taxon>
        <taxon>Pieridae</taxon>
        <taxon>Pierinae</taxon>
        <taxon>Pieris</taxon>
    </lineage>
</organism>
<feature type="signal peptide" evidence="2">
    <location>
        <begin position="1"/>
        <end position="20"/>
    </location>
</feature>
<proteinExistence type="predicted"/>